<feature type="compositionally biased region" description="Low complexity" evidence="1">
    <location>
        <begin position="1"/>
        <end position="15"/>
    </location>
</feature>
<organism evidence="2">
    <name type="scientific">Arundo donax</name>
    <name type="common">Giant reed</name>
    <name type="synonym">Donax arundinaceus</name>
    <dbReference type="NCBI Taxonomy" id="35708"/>
    <lineage>
        <taxon>Eukaryota</taxon>
        <taxon>Viridiplantae</taxon>
        <taxon>Streptophyta</taxon>
        <taxon>Embryophyta</taxon>
        <taxon>Tracheophyta</taxon>
        <taxon>Spermatophyta</taxon>
        <taxon>Magnoliopsida</taxon>
        <taxon>Liliopsida</taxon>
        <taxon>Poales</taxon>
        <taxon>Poaceae</taxon>
        <taxon>PACMAD clade</taxon>
        <taxon>Arundinoideae</taxon>
        <taxon>Arundineae</taxon>
        <taxon>Arundo</taxon>
    </lineage>
</organism>
<reference evidence="2" key="1">
    <citation type="submission" date="2014-09" db="EMBL/GenBank/DDBJ databases">
        <authorList>
            <person name="Magalhaes I.L.F."/>
            <person name="Oliveira U."/>
            <person name="Santos F.R."/>
            <person name="Vidigal T.H.D.A."/>
            <person name="Brescovit A.D."/>
            <person name="Santos A.J."/>
        </authorList>
    </citation>
    <scope>NUCLEOTIDE SEQUENCE</scope>
    <source>
        <tissue evidence="2">Shoot tissue taken approximately 20 cm above the soil surface</tissue>
    </source>
</reference>
<dbReference type="EMBL" id="GBRH01278728">
    <property type="protein sequence ID" value="JAD19167.1"/>
    <property type="molecule type" value="Transcribed_RNA"/>
</dbReference>
<dbReference type="AlphaFoldDB" id="A0A0A8Y5E6"/>
<accession>A0A0A8Y5E6</accession>
<feature type="compositionally biased region" description="Polar residues" evidence="1">
    <location>
        <begin position="20"/>
        <end position="38"/>
    </location>
</feature>
<feature type="region of interest" description="Disordered" evidence="1">
    <location>
        <begin position="1"/>
        <end position="92"/>
    </location>
</feature>
<protein>
    <submittedName>
        <fullName evidence="2">Uncharacterized protein</fullName>
    </submittedName>
</protein>
<evidence type="ECO:0000313" key="2">
    <source>
        <dbReference type="EMBL" id="JAD19167.1"/>
    </source>
</evidence>
<reference evidence="2" key="2">
    <citation type="journal article" date="2015" name="Data Brief">
        <title>Shoot transcriptome of the giant reed, Arundo donax.</title>
        <authorList>
            <person name="Barrero R.A."/>
            <person name="Guerrero F.D."/>
            <person name="Moolhuijzen P."/>
            <person name="Goolsby J.A."/>
            <person name="Tidwell J."/>
            <person name="Bellgard S.E."/>
            <person name="Bellgard M.I."/>
        </authorList>
    </citation>
    <scope>NUCLEOTIDE SEQUENCE</scope>
    <source>
        <tissue evidence="2">Shoot tissue taken approximately 20 cm above the soil surface</tissue>
    </source>
</reference>
<sequence>MAAAAAPRTAPKGGAFPRTASPNINTSRHSPDQGTNTRPPAILKNRLLAAPAGREKGPGRSRRKRRESARIERCGTGRCRGRWGGTRWRRRR</sequence>
<name>A0A0A8Y5E6_ARUDO</name>
<evidence type="ECO:0000256" key="1">
    <source>
        <dbReference type="SAM" id="MobiDB-lite"/>
    </source>
</evidence>
<proteinExistence type="predicted"/>